<feature type="non-terminal residue" evidence="4">
    <location>
        <position position="1"/>
    </location>
</feature>
<evidence type="ECO:0000256" key="2">
    <source>
        <dbReference type="PROSITE-ProRule" id="PRU00358"/>
    </source>
</evidence>
<dbReference type="AlphaFoldDB" id="A0AAD2HA04"/>
<comment type="subcellular location">
    <subcellularLocation>
        <location evidence="2">Nucleus</location>
    </subcellularLocation>
</comment>
<dbReference type="PANTHER" id="PTHR14140">
    <property type="entry name" value="E3 UBIQUITIN-PROTEIN LIGASE UHRF-RELATED"/>
    <property type="match status" value="1"/>
</dbReference>
<proteinExistence type="predicted"/>
<dbReference type="PANTHER" id="PTHR14140:SF27">
    <property type="entry name" value="OS04G0289800 PROTEIN"/>
    <property type="match status" value="1"/>
</dbReference>
<dbReference type="InterPro" id="IPR036987">
    <property type="entry name" value="SRA-YDG_sf"/>
</dbReference>
<dbReference type="Proteomes" id="UP001295794">
    <property type="component" value="Unassembled WGS sequence"/>
</dbReference>
<evidence type="ECO:0000313" key="5">
    <source>
        <dbReference type="Proteomes" id="UP001295794"/>
    </source>
</evidence>
<keyword evidence="5" id="KW-1185">Reference proteome</keyword>
<gene>
    <name evidence="4" type="ORF">MYCIT1_LOCUS16756</name>
</gene>
<keyword evidence="1 2" id="KW-0539">Nucleus</keyword>
<dbReference type="InterPro" id="IPR045134">
    <property type="entry name" value="UHRF1/2-like"/>
</dbReference>
<protein>
    <recommendedName>
        <fullName evidence="3">YDG domain-containing protein</fullName>
    </recommendedName>
</protein>
<sequence>FTCEHALSISPRYIMTNNATGSNNSAIYVPVGTTWATRAQLRAHSFHKANTAGIYGRGGRAVSIVASGGYPDEDHGDILIYTGTGGKENTRFGDGPQVEDQKFSHPHNKWLRSAMYRQTPVHVIRGKNRNSLWAPEDGYCYDGKYLVTDAYMDKSPEDGQFMLCKFRLERVPGQPQLTKNREM</sequence>
<organism evidence="4 5">
    <name type="scientific">Mycena citricolor</name>
    <dbReference type="NCBI Taxonomy" id="2018698"/>
    <lineage>
        <taxon>Eukaryota</taxon>
        <taxon>Fungi</taxon>
        <taxon>Dikarya</taxon>
        <taxon>Basidiomycota</taxon>
        <taxon>Agaricomycotina</taxon>
        <taxon>Agaricomycetes</taxon>
        <taxon>Agaricomycetidae</taxon>
        <taxon>Agaricales</taxon>
        <taxon>Marasmiineae</taxon>
        <taxon>Mycenaceae</taxon>
        <taxon>Mycena</taxon>
    </lineage>
</organism>
<dbReference type="InterPro" id="IPR015947">
    <property type="entry name" value="PUA-like_sf"/>
</dbReference>
<dbReference type="EMBL" id="CAVNYO010000174">
    <property type="protein sequence ID" value="CAK5271590.1"/>
    <property type="molecule type" value="Genomic_DNA"/>
</dbReference>
<feature type="domain" description="YDG" evidence="3">
    <location>
        <begin position="24"/>
        <end position="170"/>
    </location>
</feature>
<dbReference type="GO" id="GO:0005634">
    <property type="term" value="C:nucleus"/>
    <property type="evidence" value="ECO:0007669"/>
    <property type="project" value="UniProtKB-SubCell"/>
</dbReference>
<accession>A0AAD2HA04</accession>
<dbReference type="Gene3D" id="2.30.280.10">
    <property type="entry name" value="SRA-YDG"/>
    <property type="match status" value="1"/>
</dbReference>
<reference evidence="4" key="1">
    <citation type="submission" date="2023-11" db="EMBL/GenBank/DDBJ databases">
        <authorList>
            <person name="De Vega J J."/>
            <person name="De Vega J J."/>
        </authorList>
    </citation>
    <scope>NUCLEOTIDE SEQUENCE</scope>
</reference>
<dbReference type="GO" id="GO:0061630">
    <property type="term" value="F:ubiquitin protein ligase activity"/>
    <property type="evidence" value="ECO:0007669"/>
    <property type="project" value="TreeGrafter"/>
</dbReference>
<dbReference type="PROSITE" id="PS51015">
    <property type="entry name" value="YDG"/>
    <property type="match status" value="1"/>
</dbReference>
<comment type="caution">
    <text evidence="4">The sequence shown here is derived from an EMBL/GenBank/DDBJ whole genome shotgun (WGS) entry which is preliminary data.</text>
</comment>
<dbReference type="GO" id="GO:0044027">
    <property type="term" value="P:negative regulation of gene expression via chromosomal CpG island methylation"/>
    <property type="evidence" value="ECO:0007669"/>
    <property type="project" value="TreeGrafter"/>
</dbReference>
<evidence type="ECO:0000256" key="1">
    <source>
        <dbReference type="ARBA" id="ARBA00023242"/>
    </source>
</evidence>
<dbReference type="InterPro" id="IPR003105">
    <property type="entry name" value="SRA_YDG"/>
</dbReference>
<dbReference type="SMART" id="SM00466">
    <property type="entry name" value="SRA"/>
    <property type="match status" value="1"/>
</dbReference>
<evidence type="ECO:0000313" key="4">
    <source>
        <dbReference type="EMBL" id="CAK5271590.1"/>
    </source>
</evidence>
<name>A0AAD2HA04_9AGAR</name>
<evidence type="ECO:0000259" key="3">
    <source>
        <dbReference type="PROSITE" id="PS51015"/>
    </source>
</evidence>
<dbReference type="Pfam" id="PF02182">
    <property type="entry name" value="SAD_SRA"/>
    <property type="match status" value="1"/>
</dbReference>
<dbReference type="GO" id="GO:0016567">
    <property type="term" value="P:protein ubiquitination"/>
    <property type="evidence" value="ECO:0007669"/>
    <property type="project" value="TreeGrafter"/>
</dbReference>
<dbReference type="SUPFAM" id="SSF88697">
    <property type="entry name" value="PUA domain-like"/>
    <property type="match status" value="1"/>
</dbReference>